<organism evidence="2 3">
    <name type="scientific">Amycolatopsis balhimycina DSM 5908</name>
    <dbReference type="NCBI Taxonomy" id="1081091"/>
    <lineage>
        <taxon>Bacteria</taxon>
        <taxon>Bacillati</taxon>
        <taxon>Actinomycetota</taxon>
        <taxon>Actinomycetes</taxon>
        <taxon>Pseudonocardiales</taxon>
        <taxon>Pseudonocardiaceae</taxon>
        <taxon>Amycolatopsis</taxon>
    </lineage>
</organism>
<comment type="caution">
    <text evidence="2">The sequence shown here is derived from an EMBL/GenBank/DDBJ whole genome shotgun (WGS) entry which is preliminary data.</text>
</comment>
<dbReference type="InterPro" id="IPR041413">
    <property type="entry name" value="MLTR_LBD"/>
</dbReference>
<dbReference type="EMBL" id="QHHU01000021">
    <property type="protein sequence ID" value="RSM44206.1"/>
    <property type="molecule type" value="Genomic_DNA"/>
</dbReference>
<dbReference type="Gene3D" id="1.10.260.40">
    <property type="entry name" value="lambda repressor-like DNA-binding domains"/>
    <property type="match status" value="1"/>
</dbReference>
<reference evidence="2 3" key="1">
    <citation type="submission" date="2018-05" db="EMBL/GenBank/DDBJ databases">
        <title>Evolution of GPA BGCs.</title>
        <authorList>
            <person name="Waglechner N."/>
            <person name="Wright G.D."/>
        </authorList>
    </citation>
    <scope>NUCLEOTIDE SEQUENCE [LARGE SCALE GENOMIC DNA]</scope>
    <source>
        <strain evidence="2 3">DSM 5908</strain>
    </source>
</reference>
<gene>
    <name evidence="2" type="ORF">DMA12_16800</name>
</gene>
<dbReference type="InterPro" id="IPR010982">
    <property type="entry name" value="Lambda_DNA-bd_dom_sf"/>
</dbReference>
<dbReference type="OrthoDB" id="4790304at2"/>
<dbReference type="CDD" id="cd00093">
    <property type="entry name" value="HTH_XRE"/>
    <property type="match status" value="1"/>
</dbReference>
<dbReference type="InterPro" id="IPR001387">
    <property type="entry name" value="Cro/C1-type_HTH"/>
</dbReference>
<proteinExistence type="predicted"/>
<evidence type="ECO:0000313" key="2">
    <source>
        <dbReference type="EMBL" id="RSM44206.1"/>
    </source>
</evidence>
<dbReference type="RefSeq" id="WP_020639877.1">
    <property type="nucleotide sequence ID" value="NZ_QHHU01000021.1"/>
</dbReference>
<dbReference type="Gene3D" id="3.30.450.180">
    <property type="match status" value="1"/>
</dbReference>
<accession>A0A428WM95</accession>
<protein>
    <submittedName>
        <fullName evidence="2">XRE family transcriptional regulator</fullName>
    </submittedName>
</protein>
<name>A0A428WM95_AMYBA</name>
<dbReference type="PANTHER" id="PTHR35010:SF2">
    <property type="entry name" value="BLL4672 PROTEIN"/>
    <property type="match status" value="1"/>
</dbReference>
<dbReference type="GO" id="GO:0003677">
    <property type="term" value="F:DNA binding"/>
    <property type="evidence" value="ECO:0007669"/>
    <property type="project" value="InterPro"/>
</dbReference>
<evidence type="ECO:0000259" key="1">
    <source>
        <dbReference type="PROSITE" id="PS50943"/>
    </source>
</evidence>
<feature type="domain" description="HTH cro/C1-type" evidence="1">
    <location>
        <begin position="40"/>
        <end position="86"/>
    </location>
</feature>
<dbReference type="PANTHER" id="PTHR35010">
    <property type="entry name" value="BLL4672 PROTEIN-RELATED"/>
    <property type="match status" value="1"/>
</dbReference>
<dbReference type="SMART" id="SM00530">
    <property type="entry name" value="HTH_XRE"/>
    <property type="match status" value="1"/>
</dbReference>
<dbReference type="PROSITE" id="PS50943">
    <property type="entry name" value="HTH_CROC1"/>
    <property type="match status" value="1"/>
</dbReference>
<keyword evidence="3" id="KW-1185">Reference proteome</keyword>
<sequence length="296" mass="32940">MSSDNGRLKEVGDFLRARRAELSPQIVGLAAGPVTRRVPGLRREEVARLAAISTDYYRRLEQGRIAASGPVLDQLAQVLRLDDDQRAYLFELAGKPAGKPRVTQARAISPQLRRLLDQMPEAAALVLGSGMDILAWNRLAAALITDFARIPEHERNYVRVVFTDPAMRTLYPDWADVARKAVTNLHMDAARHPDDPRLTELVRELSTRDADFRDWWHGQHVTSKGQGTKRFHHPVVGDLTLDWDTLICDTAPDQHVIVLTAEPGTPSHDALRILASWNGEEVPDGDGTLAARQPLP</sequence>
<dbReference type="SUPFAM" id="SSF47413">
    <property type="entry name" value="lambda repressor-like DNA-binding domains"/>
    <property type="match status" value="1"/>
</dbReference>
<dbReference type="Pfam" id="PF13560">
    <property type="entry name" value="HTH_31"/>
    <property type="match status" value="1"/>
</dbReference>
<dbReference type="AlphaFoldDB" id="A0A428WM95"/>
<dbReference type="Pfam" id="PF17765">
    <property type="entry name" value="MLTR_LBD"/>
    <property type="match status" value="1"/>
</dbReference>
<dbReference type="Proteomes" id="UP000286716">
    <property type="component" value="Unassembled WGS sequence"/>
</dbReference>
<evidence type="ECO:0000313" key="3">
    <source>
        <dbReference type="Proteomes" id="UP000286716"/>
    </source>
</evidence>